<evidence type="ECO:0000256" key="3">
    <source>
        <dbReference type="ARBA" id="ARBA00023163"/>
    </source>
</evidence>
<gene>
    <name evidence="7" type="ORF">BCR42DRAFT_485350</name>
</gene>
<feature type="compositionally biased region" description="Acidic residues" evidence="5">
    <location>
        <begin position="122"/>
        <end position="137"/>
    </location>
</feature>
<sequence>MHNAQPTSSPFVNETNAKVAVMLAKEAGFESIDSKALPSLANLLGTYLETLLISTHSYAELGNRIRPNYHDIQRCFHKSGIDLSSLEQYSEQYTIQNTKGKQPLHLDRSNETTIETIPEFLASDEDEDDEDDEEKESTEDRPHGDATYVYIDRPDNPQRVRELNSQQSRTVEENLKRLMSAESDIIRQRELGSRETVSPLVDLNLTPIVNYETNLQRRKRAKRGKLE</sequence>
<evidence type="ECO:0000256" key="2">
    <source>
        <dbReference type="ARBA" id="ARBA00023015"/>
    </source>
</evidence>
<evidence type="ECO:0000313" key="7">
    <source>
        <dbReference type="EMBL" id="ORZ25133.1"/>
    </source>
</evidence>
<dbReference type="SMART" id="SM00576">
    <property type="entry name" value="BTP"/>
    <property type="match status" value="1"/>
</dbReference>
<dbReference type="GO" id="GO:0046982">
    <property type="term" value="F:protein heterodimerization activity"/>
    <property type="evidence" value="ECO:0007669"/>
    <property type="project" value="InterPro"/>
</dbReference>
<dbReference type="GO" id="GO:0005669">
    <property type="term" value="C:transcription factor TFIID complex"/>
    <property type="evidence" value="ECO:0007669"/>
    <property type="project" value="InterPro"/>
</dbReference>
<organism evidence="7 8">
    <name type="scientific">Absidia repens</name>
    <dbReference type="NCBI Taxonomy" id="90262"/>
    <lineage>
        <taxon>Eukaryota</taxon>
        <taxon>Fungi</taxon>
        <taxon>Fungi incertae sedis</taxon>
        <taxon>Mucoromycota</taxon>
        <taxon>Mucoromycotina</taxon>
        <taxon>Mucoromycetes</taxon>
        <taxon>Mucorales</taxon>
        <taxon>Cunninghamellaceae</taxon>
        <taxon>Absidia</taxon>
    </lineage>
</organism>
<protein>
    <recommendedName>
        <fullName evidence="6">Bromodomain associated domain-containing protein</fullName>
    </recommendedName>
</protein>
<dbReference type="STRING" id="90262.A0A1X2J000"/>
<proteinExistence type="predicted"/>
<dbReference type="AlphaFoldDB" id="A0A1X2J000"/>
<keyword evidence="3" id="KW-0804">Transcription</keyword>
<dbReference type="PANTHER" id="PTHR46469:SF1">
    <property type="entry name" value="TRANSCRIPTION INITIATION FACTOR TFIID SUBUNIT 8"/>
    <property type="match status" value="1"/>
</dbReference>
<keyword evidence="8" id="KW-1185">Reference proteome</keyword>
<reference evidence="7 8" key="1">
    <citation type="submission" date="2016-07" db="EMBL/GenBank/DDBJ databases">
        <title>Pervasive Adenine N6-methylation of Active Genes in Fungi.</title>
        <authorList>
            <consortium name="DOE Joint Genome Institute"/>
            <person name="Mondo S.J."/>
            <person name="Dannebaum R.O."/>
            <person name="Kuo R.C."/>
            <person name="Labutti K."/>
            <person name="Haridas S."/>
            <person name="Kuo A."/>
            <person name="Salamov A."/>
            <person name="Ahrendt S.R."/>
            <person name="Lipzen A."/>
            <person name="Sullivan W."/>
            <person name="Andreopoulos W.B."/>
            <person name="Clum A."/>
            <person name="Lindquist E."/>
            <person name="Daum C."/>
            <person name="Ramamoorthy G.K."/>
            <person name="Gryganskyi A."/>
            <person name="Culley D."/>
            <person name="Magnuson J.K."/>
            <person name="James T.Y."/>
            <person name="O'Malley M.A."/>
            <person name="Stajich J.E."/>
            <person name="Spatafora J.W."/>
            <person name="Visel A."/>
            <person name="Grigoriev I.V."/>
        </authorList>
    </citation>
    <scope>NUCLEOTIDE SEQUENCE [LARGE SCALE GENOMIC DNA]</scope>
    <source>
        <strain evidence="7 8">NRRL 1336</strain>
    </source>
</reference>
<dbReference type="Gene3D" id="1.10.20.10">
    <property type="entry name" value="Histone, subunit A"/>
    <property type="match status" value="1"/>
</dbReference>
<dbReference type="GO" id="GO:0006367">
    <property type="term" value="P:transcription initiation at RNA polymerase II promoter"/>
    <property type="evidence" value="ECO:0007669"/>
    <property type="project" value="TreeGrafter"/>
</dbReference>
<dbReference type="InterPro" id="IPR009072">
    <property type="entry name" value="Histone-fold"/>
</dbReference>
<evidence type="ECO:0000256" key="4">
    <source>
        <dbReference type="ARBA" id="ARBA00023242"/>
    </source>
</evidence>
<evidence type="ECO:0000259" key="6">
    <source>
        <dbReference type="SMART" id="SM00576"/>
    </source>
</evidence>
<feature type="domain" description="Bromodomain associated" evidence="6">
    <location>
        <begin position="9"/>
        <end position="85"/>
    </location>
</feature>
<comment type="subcellular location">
    <subcellularLocation>
        <location evidence="1">Nucleus</location>
    </subcellularLocation>
</comment>
<dbReference type="EMBL" id="MCGE01000001">
    <property type="protein sequence ID" value="ORZ25133.1"/>
    <property type="molecule type" value="Genomic_DNA"/>
</dbReference>
<evidence type="ECO:0000256" key="5">
    <source>
        <dbReference type="SAM" id="MobiDB-lite"/>
    </source>
</evidence>
<dbReference type="Pfam" id="PF07524">
    <property type="entry name" value="Bromo_TP"/>
    <property type="match status" value="1"/>
</dbReference>
<keyword evidence="2" id="KW-0805">Transcription regulation</keyword>
<name>A0A1X2J000_9FUNG</name>
<accession>A0A1X2J000</accession>
<evidence type="ECO:0000313" key="8">
    <source>
        <dbReference type="Proteomes" id="UP000193560"/>
    </source>
</evidence>
<dbReference type="Proteomes" id="UP000193560">
    <property type="component" value="Unassembled WGS sequence"/>
</dbReference>
<evidence type="ECO:0000256" key="1">
    <source>
        <dbReference type="ARBA" id="ARBA00004123"/>
    </source>
</evidence>
<dbReference type="InterPro" id="IPR037818">
    <property type="entry name" value="TAF8"/>
</dbReference>
<feature type="region of interest" description="Disordered" evidence="5">
    <location>
        <begin position="118"/>
        <end position="147"/>
    </location>
</feature>
<keyword evidence="4" id="KW-0539">Nucleus</keyword>
<dbReference type="OrthoDB" id="2193813at2759"/>
<comment type="caution">
    <text evidence="7">The sequence shown here is derived from an EMBL/GenBank/DDBJ whole genome shotgun (WGS) entry which is preliminary data.</text>
</comment>
<dbReference type="InterPro" id="IPR006565">
    <property type="entry name" value="BTP"/>
</dbReference>
<dbReference type="PANTHER" id="PTHR46469">
    <property type="entry name" value="TRANSCRIPTION INITIATION FACTOR TFIID SUBUNIT 8"/>
    <property type="match status" value="1"/>
</dbReference>